<organism evidence="2 3">
    <name type="scientific">Corallococcus aberystwythensis</name>
    <dbReference type="NCBI Taxonomy" id="2316722"/>
    <lineage>
        <taxon>Bacteria</taxon>
        <taxon>Pseudomonadati</taxon>
        <taxon>Myxococcota</taxon>
        <taxon>Myxococcia</taxon>
        <taxon>Myxococcales</taxon>
        <taxon>Cystobacterineae</taxon>
        <taxon>Myxococcaceae</taxon>
        <taxon>Corallococcus</taxon>
    </lineage>
</organism>
<comment type="caution">
    <text evidence="2">The sequence shown here is derived from an EMBL/GenBank/DDBJ whole genome shotgun (WGS) entry which is preliminary data.</text>
</comment>
<gene>
    <name evidence="2" type="ORF">D7W81_08440</name>
</gene>
<evidence type="ECO:0000313" key="2">
    <source>
        <dbReference type="EMBL" id="RKH70966.1"/>
    </source>
</evidence>
<protein>
    <recommendedName>
        <fullName evidence="1">DUF6985 domain-containing protein</fullName>
    </recommendedName>
</protein>
<dbReference type="Proteomes" id="UP000267003">
    <property type="component" value="Unassembled WGS sequence"/>
</dbReference>
<reference evidence="3" key="1">
    <citation type="submission" date="2018-09" db="EMBL/GenBank/DDBJ databases">
        <authorList>
            <person name="Livingstone P.G."/>
            <person name="Whitworth D.E."/>
        </authorList>
    </citation>
    <scope>NUCLEOTIDE SEQUENCE [LARGE SCALE GENOMIC DNA]</scope>
    <source>
        <strain evidence="3">AB050A</strain>
    </source>
</reference>
<dbReference type="Pfam" id="PF22481">
    <property type="entry name" value="DUF6985"/>
    <property type="match status" value="1"/>
</dbReference>
<keyword evidence="3" id="KW-1185">Reference proteome</keyword>
<dbReference type="RefSeq" id="WP_120554821.1">
    <property type="nucleotide sequence ID" value="NZ_RAWK01000038.1"/>
</dbReference>
<feature type="domain" description="DUF6985" evidence="1">
    <location>
        <begin position="18"/>
        <end position="165"/>
    </location>
</feature>
<dbReference type="EMBL" id="RAWK01000038">
    <property type="protein sequence ID" value="RKH70966.1"/>
    <property type="molecule type" value="Genomic_DNA"/>
</dbReference>
<evidence type="ECO:0000313" key="3">
    <source>
        <dbReference type="Proteomes" id="UP000267003"/>
    </source>
</evidence>
<evidence type="ECO:0000259" key="1">
    <source>
        <dbReference type="Pfam" id="PF22481"/>
    </source>
</evidence>
<name>A0A3A8QQB6_9BACT</name>
<accession>A0A3A8QQB6</accession>
<proteinExistence type="predicted"/>
<dbReference type="OrthoDB" id="6028394at2"/>
<sequence>MTRDEILLRCLWPQARLEVHSPFFGRTVSIMIDASIERVEVMRGPILPPDMVQAVNDFLNLREDDRPLMQRLLHRHCASCCEDISYGFDPLPGETEVQANRREFGVATDADALAQANLKWVRIEDNADSGLKGRYVLLQFDTPWESEHGCQLVLKDGKLLDHMGESGDSLYMFED</sequence>
<dbReference type="AlphaFoldDB" id="A0A3A8QQB6"/>
<dbReference type="InterPro" id="IPR054254">
    <property type="entry name" value="DUF6985"/>
</dbReference>